<gene>
    <name evidence="1" type="ORF">ACFFN0_14175</name>
</gene>
<comment type="caution">
    <text evidence="1">The sequence shown here is derived from an EMBL/GenBank/DDBJ whole genome shotgun (WGS) entry which is preliminary data.</text>
</comment>
<organism evidence="1 2">
    <name type="scientific">Ornithinimicrobium kibberense</name>
    <dbReference type="NCBI Taxonomy" id="282060"/>
    <lineage>
        <taxon>Bacteria</taxon>
        <taxon>Bacillati</taxon>
        <taxon>Actinomycetota</taxon>
        <taxon>Actinomycetes</taxon>
        <taxon>Micrococcales</taxon>
        <taxon>Ornithinimicrobiaceae</taxon>
        <taxon>Ornithinimicrobium</taxon>
    </lineage>
</organism>
<name>A0ABV5V5T3_9MICO</name>
<proteinExistence type="predicted"/>
<dbReference type="InterPro" id="IPR036220">
    <property type="entry name" value="UDP-Glc/GDP-Man_DH_C_sf"/>
</dbReference>
<keyword evidence="2" id="KW-1185">Reference proteome</keyword>
<evidence type="ECO:0000313" key="1">
    <source>
        <dbReference type="EMBL" id="MFB9733194.1"/>
    </source>
</evidence>
<dbReference type="EMBL" id="JBHMAX010000024">
    <property type="protein sequence ID" value="MFB9733194.1"/>
    <property type="molecule type" value="Genomic_DNA"/>
</dbReference>
<dbReference type="Gene3D" id="3.40.50.720">
    <property type="entry name" value="NAD(P)-binding Rossmann-like Domain"/>
    <property type="match status" value="1"/>
</dbReference>
<dbReference type="SUPFAM" id="SSF52413">
    <property type="entry name" value="UDP-glucose/GDP-mannose dehydrogenase C-terminal domain"/>
    <property type="match status" value="1"/>
</dbReference>
<protein>
    <submittedName>
        <fullName evidence="1">Nucleotide sugar dehydrogenase</fullName>
    </submittedName>
</protein>
<reference evidence="1 2" key="1">
    <citation type="submission" date="2024-09" db="EMBL/GenBank/DDBJ databases">
        <authorList>
            <person name="Sun Q."/>
            <person name="Mori K."/>
        </authorList>
    </citation>
    <scope>NUCLEOTIDE SEQUENCE [LARGE SCALE GENOMIC DNA]</scope>
    <source>
        <strain evidence="1 2">JCM 12763</strain>
    </source>
</reference>
<dbReference type="Proteomes" id="UP001589613">
    <property type="component" value="Unassembled WGS sequence"/>
</dbReference>
<evidence type="ECO:0000313" key="2">
    <source>
        <dbReference type="Proteomes" id="UP001589613"/>
    </source>
</evidence>
<feature type="non-terminal residue" evidence="1">
    <location>
        <position position="1"/>
    </location>
</feature>
<sequence>VQYHDPHVADWTSVPEAVRVEDAAAAVGEADLAILVQNHREYDLDTIAAAAAAFFDTRGKVSPGQKIHRL</sequence>
<accession>A0ABV5V5T3</accession>